<protein>
    <submittedName>
        <fullName evidence="10">C-mannosyltransferase dpy-19 isoform X1</fullName>
    </submittedName>
</protein>
<dbReference type="GeneID" id="107224526"/>
<dbReference type="FunCoup" id="A0A6J0BYP0">
    <property type="interactions" value="874"/>
</dbReference>
<dbReference type="InterPro" id="IPR018732">
    <property type="entry name" value="Dpy-19/Dpy-19-like"/>
</dbReference>
<gene>
    <name evidence="10" type="primary">LOC107224526</name>
</gene>
<dbReference type="InParanoid" id="A0A6J0BYP0"/>
<dbReference type="KEGG" id="nlo:107224526"/>
<dbReference type="InterPro" id="IPR047462">
    <property type="entry name" value="Dpy19"/>
</dbReference>
<sequence>MATSKDRKRKNNEKTTKHLSIFYGKTWIIILAIFLAPLHHIHVSTLFENDRHFSHLSEVEREMSFRTEMGMYYSYYKTIVESETFSEGLHKIRHDNLTEYPNTINAIKKFNLFPEVAIGLLYHNFKWLGLIPARLCWQIERGEGLSPVTSCEGLGEPIYFYLEVVWYCASATVAVLFLYAVNLSDSIYGGLIAVALFFYNHNDCTRVQWTPPLRENFAYPILLCQMFNVTAILRQYTKNRKIIWNDIYQDTPSRDMVMCTLLSLLCWQFSQFVFATQLFALLILKWLKIIPNELYLKLCLIHAVPVTIFIFWTQSNLLLCSLYTCMLIASTICSILSTKLPRTIALPLDVVSTIFGMQFLKFFLLNSDDDAHVFDILLSKFTNYKTFHTMLYTCSSEFDFLGYDTYEAIVKTFLLPTVIMSGVLVLYYWYRCFNTDGFPNCIEMDVAYNVLQTGAFVIMAILIMRLKLFMTPHLCIMASLVTSKRYLEKVEIRNPNIRASLLVLLFACMSYTGVQRLYEEHGFVGEYSNIEQEQLLDWIQKNTPSNAVFAGKMSLMANIMLSTRRPIVNNPYYEDKEMRDRTLKVYEIFSRKDVSTVYETLMEMKVDYVVMEETYCYDAGNPKLGCKITDLWDMVDKRNQRRPSVCPILCRGNSYPFRRVFVNGRYIVLRLERSMSVELKPKITEHYQF</sequence>
<feature type="transmembrane region" description="Helical" evidence="8">
    <location>
        <begin position="21"/>
        <end position="41"/>
    </location>
</feature>
<evidence type="ECO:0000256" key="7">
    <source>
        <dbReference type="ARBA" id="ARBA00023136"/>
    </source>
</evidence>
<dbReference type="OrthoDB" id="6019623at2759"/>
<dbReference type="PANTHER" id="PTHR31488">
    <property type="entry name" value="DPY-19-LIKE 1, LIKE (H. SAPIENS)"/>
    <property type="match status" value="1"/>
</dbReference>
<accession>A0A6J0BYP0</accession>
<evidence type="ECO:0000313" key="10">
    <source>
        <dbReference type="RefSeq" id="XP_015520096.2"/>
    </source>
</evidence>
<keyword evidence="4" id="KW-0808">Transferase</keyword>
<evidence type="ECO:0000313" key="9">
    <source>
        <dbReference type="Proteomes" id="UP000829291"/>
    </source>
</evidence>
<dbReference type="Proteomes" id="UP000829291">
    <property type="component" value="Chromosome 6"/>
</dbReference>
<comment type="similarity">
    <text evidence="2">Belongs to the dpy-19 family.</text>
</comment>
<reference evidence="10" key="1">
    <citation type="submission" date="2025-08" db="UniProtKB">
        <authorList>
            <consortium name="RefSeq"/>
        </authorList>
    </citation>
    <scope>IDENTIFICATION</scope>
    <source>
        <tissue evidence="10">Thorax and Abdomen</tissue>
    </source>
</reference>
<comment type="subcellular location">
    <subcellularLocation>
        <location evidence="1">Membrane</location>
        <topology evidence="1">Multi-pass membrane protein</topology>
    </subcellularLocation>
</comment>
<keyword evidence="3" id="KW-0328">Glycosyltransferase</keyword>
<evidence type="ECO:0000256" key="8">
    <source>
        <dbReference type="SAM" id="Phobius"/>
    </source>
</evidence>
<feature type="transmembrane region" description="Helical" evidence="8">
    <location>
        <begin position="294"/>
        <end position="312"/>
    </location>
</feature>
<evidence type="ECO:0000256" key="6">
    <source>
        <dbReference type="ARBA" id="ARBA00022989"/>
    </source>
</evidence>
<feature type="transmembrane region" description="Helical" evidence="8">
    <location>
        <begin position="344"/>
        <end position="364"/>
    </location>
</feature>
<feature type="transmembrane region" description="Helical" evidence="8">
    <location>
        <begin position="257"/>
        <end position="282"/>
    </location>
</feature>
<evidence type="ECO:0000256" key="2">
    <source>
        <dbReference type="ARBA" id="ARBA00008744"/>
    </source>
</evidence>
<dbReference type="AlphaFoldDB" id="A0A6J0BYP0"/>
<keyword evidence="7 8" id="KW-0472">Membrane</keyword>
<evidence type="ECO:0000256" key="3">
    <source>
        <dbReference type="ARBA" id="ARBA00022676"/>
    </source>
</evidence>
<feature type="transmembrane region" description="Helical" evidence="8">
    <location>
        <begin position="158"/>
        <end position="179"/>
    </location>
</feature>
<feature type="transmembrane region" description="Helical" evidence="8">
    <location>
        <begin position="413"/>
        <end position="430"/>
    </location>
</feature>
<proteinExistence type="inferred from homology"/>
<evidence type="ECO:0000256" key="1">
    <source>
        <dbReference type="ARBA" id="ARBA00004141"/>
    </source>
</evidence>
<feature type="transmembrane region" description="Helical" evidence="8">
    <location>
        <begin position="450"/>
        <end position="476"/>
    </location>
</feature>
<organism evidence="10">
    <name type="scientific">Neodiprion lecontei</name>
    <name type="common">Redheaded pine sawfly</name>
    <dbReference type="NCBI Taxonomy" id="441921"/>
    <lineage>
        <taxon>Eukaryota</taxon>
        <taxon>Metazoa</taxon>
        <taxon>Ecdysozoa</taxon>
        <taxon>Arthropoda</taxon>
        <taxon>Hexapoda</taxon>
        <taxon>Insecta</taxon>
        <taxon>Pterygota</taxon>
        <taxon>Neoptera</taxon>
        <taxon>Endopterygota</taxon>
        <taxon>Hymenoptera</taxon>
        <taxon>Tenthredinoidea</taxon>
        <taxon>Diprionidae</taxon>
        <taxon>Diprioninae</taxon>
        <taxon>Neodiprion</taxon>
    </lineage>
</organism>
<feature type="transmembrane region" description="Helical" evidence="8">
    <location>
        <begin position="317"/>
        <end position="338"/>
    </location>
</feature>
<keyword evidence="6 8" id="KW-1133">Transmembrane helix</keyword>
<keyword evidence="9" id="KW-1185">Reference proteome</keyword>
<keyword evidence="5 8" id="KW-0812">Transmembrane</keyword>
<dbReference type="CDD" id="cd20177">
    <property type="entry name" value="Dpy19"/>
    <property type="match status" value="1"/>
</dbReference>
<dbReference type="GO" id="GO:0000030">
    <property type="term" value="F:mannosyltransferase activity"/>
    <property type="evidence" value="ECO:0007669"/>
    <property type="project" value="InterPro"/>
</dbReference>
<evidence type="ECO:0000256" key="5">
    <source>
        <dbReference type="ARBA" id="ARBA00022692"/>
    </source>
</evidence>
<evidence type="ECO:0000256" key="4">
    <source>
        <dbReference type="ARBA" id="ARBA00022679"/>
    </source>
</evidence>
<dbReference type="GO" id="GO:0005637">
    <property type="term" value="C:nuclear inner membrane"/>
    <property type="evidence" value="ECO:0007669"/>
    <property type="project" value="TreeGrafter"/>
</dbReference>
<dbReference type="PANTHER" id="PTHR31488:SF1">
    <property type="entry name" value="C-MANNOSYLTRANSFERASE DPY19L1"/>
    <property type="match status" value="1"/>
</dbReference>
<dbReference type="RefSeq" id="XP_015520096.2">
    <property type="nucleotide sequence ID" value="XM_015664610.2"/>
</dbReference>
<name>A0A6J0BYP0_NEOLC</name>
<feature type="transmembrane region" description="Helical" evidence="8">
    <location>
        <begin position="186"/>
        <end position="202"/>
    </location>
</feature>
<dbReference type="Pfam" id="PF10034">
    <property type="entry name" value="Dpy19"/>
    <property type="match status" value="1"/>
</dbReference>